<dbReference type="HOGENOM" id="CLU_087756_1_1_1"/>
<reference evidence="2" key="2">
    <citation type="submission" date="2011-02" db="EMBL/GenBank/DDBJ databases">
        <authorList>
            <person name="MacLean D."/>
        </authorList>
    </citation>
    <scope>NUCLEOTIDE SEQUENCE</scope>
</reference>
<dbReference type="PANTHER" id="PTHR22876">
    <property type="entry name" value="ZGC:101016"/>
    <property type="match status" value="1"/>
</dbReference>
<name>F0WAU3_9STRA</name>
<proteinExistence type="predicted"/>
<feature type="region of interest" description="Disordered" evidence="1">
    <location>
        <begin position="102"/>
        <end position="144"/>
    </location>
</feature>
<feature type="compositionally biased region" description="Basic residues" evidence="1">
    <location>
        <begin position="11"/>
        <end position="29"/>
    </location>
</feature>
<accession>F0WAU3</accession>
<feature type="compositionally biased region" description="Acidic residues" evidence="1">
    <location>
        <begin position="123"/>
        <end position="136"/>
    </location>
</feature>
<dbReference type="EMBL" id="FR824092">
    <property type="protein sequence ID" value="CCA18265.1"/>
    <property type="molecule type" value="Genomic_DNA"/>
</dbReference>
<dbReference type="Pfam" id="PF10217">
    <property type="entry name" value="DUF2039"/>
    <property type="match status" value="1"/>
</dbReference>
<gene>
    <name evidence="2" type="primary">AlNc14C47G3805</name>
    <name evidence="2" type="ORF">ALNC14_044080</name>
</gene>
<evidence type="ECO:0000313" key="2">
    <source>
        <dbReference type="EMBL" id="CCA18265.1"/>
    </source>
</evidence>
<sequence>MSTQRGNDKRKAPKHQNRVAFRHNPKSKKTEKILSSPILGLCPRCHDQIVWRKKYRKYKPLTQPSSCCFCHERNVLAAYHQACDSCATARQICAKCCQKQADPSEAEEQNKGAIASKPKTAEFDDEPVMEPSDEEMTIERYNKD</sequence>
<dbReference type="PANTHER" id="PTHR22876:SF5">
    <property type="entry name" value="CHROMOSOME 9 OPEN READING FRAME 85"/>
    <property type="match status" value="1"/>
</dbReference>
<dbReference type="InterPro" id="IPR019351">
    <property type="entry name" value="DUF2039"/>
</dbReference>
<protein>
    <submittedName>
        <fullName evidence="2">Uncharacterized protein AlNc14C47G3805</fullName>
    </submittedName>
</protein>
<feature type="compositionally biased region" description="Basic and acidic residues" evidence="1">
    <location>
        <begin position="1"/>
        <end position="10"/>
    </location>
</feature>
<feature type="region of interest" description="Disordered" evidence="1">
    <location>
        <begin position="1"/>
        <end position="30"/>
    </location>
</feature>
<organism evidence="2">
    <name type="scientific">Albugo laibachii Nc14</name>
    <dbReference type="NCBI Taxonomy" id="890382"/>
    <lineage>
        <taxon>Eukaryota</taxon>
        <taxon>Sar</taxon>
        <taxon>Stramenopiles</taxon>
        <taxon>Oomycota</taxon>
        <taxon>Peronosporomycetes</taxon>
        <taxon>Albuginales</taxon>
        <taxon>Albuginaceae</taxon>
        <taxon>Albugo</taxon>
    </lineage>
</organism>
<dbReference type="AlphaFoldDB" id="F0WAU3"/>
<dbReference type="Gene3D" id="3.90.10.10">
    <property type="entry name" value="Cytochrome C3"/>
    <property type="match status" value="1"/>
</dbReference>
<evidence type="ECO:0000256" key="1">
    <source>
        <dbReference type="SAM" id="MobiDB-lite"/>
    </source>
</evidence>
<reference evidence="2" key="1">
    <citation type="journal article" date="2011" name="PLoS Biol.">
        <title>Gene gain and loss during evolution of obligate parasitism in the white rust pathogen of Arabidopsis thaliana.</title>
        <authorList>
            <person name="Kemen E."/>
            <person name="Gardiner A."/>
            <person name="Schultz-Larsen T."/>
            <person name="Kemen A.C."/>
            <person name="Balmuth A.L."/>
            <person name="Robert-Seilaniantz A."/>
            <person name="Bailey K."/>
            <person name="Holub E."/>
            <person name="Studholme D.J."/>
            <person name="Maclean D."/>
            <person name="Jones J.D."/>
        </authorList>
    </citation>
    <scope>NUCLEOTIDE SEQUENCE</scope>
</reference>